<accession>A0A3E0HVM5</accession>
<keyword evidence="1" id="KW-0812">Transmembrane</keyword>
<evidence type="ECO:0000313" key="3">
    <source>
        <dbReference type="Proteomes" id="UP000256269"/>
    </source>
</evidence>
<proteinExistence type="predicted"/>
<keyword evidence="1" id="KW-0472">Membrane</keyword>
<dbReference type="RefSeq" id="WP_211353021.1">
    <property type="nucleotide sequence ID" value="NZ_CP144375.1"/>
</dbReference>
<name>A0A3E0HVM5_9PSEU</name>
<protein>
    <submittedName>
        <fullName evidence="2">Uncharacterized protein</fullName>
    </submittedName>
</protein>
<dbReference type="Proteomes" id="UP000256269">
    <property type="component" value="Unassembled WGS sequence"/>
</dbReference>
<feature type="transmembrane region" description="Helical" evidence="1">
    <location>
        <begin position="89"/>
        <end position="109"/>
    </location>
</feature>
<dbReference type="Pfam" id="PF19545">
    <property type="entry name" value="DUF6069"/>
    <property type="match status" value="1"/>
</dbReference>
<organism evidence="2 3">
    <name type="scientific">Kutzneria buriramensis</name>
    <dbReference type="NCBI Taxonomy" id="1045776"/>
    <lineage>
        <taxon>Bacteria</taxon>
        <taxon>Bacillati</taxon>
        <taxon>Actinomycetota</taxon>
        <taxon>Actinomycetes</taxon>
        <taxon>Pseudonocardiales</taxon>
        <taxon>Pseudonocardiaceae</taxon>
        <taxon>Kutzneria</taxon>
    </lineage>
</organism>
<feature type="transmembrane region" description="Helical" evidence="1">
    <location>
        <begin position="60"/>
        <end position="82"/>
    </location>
</feature>
<feature type="transmembrane region" description="Helical" evidence="1">
    <location>
        <begin position="121"/>
        <end position="142"/>
    </location>
</feature>
<sequence length="168" mass="17642">MTDNNPQIRVDAGRLWAGAVATALVAGLIAVVGILIARGLVGVEVLAPKGEGVWGNANTVTYALVSAAIALAATGLLHLLLVTTPRATVFFTWIMVLLTLIAVVLPLSLPVDLASRLTTGLINLAIGLAVTSILTSFAPGTVHLEPPQPRQRHIGPYDETVEWRGEQQ</sequence>
<dbReference type="EMBL" id="QUNO01000004">
    <property type="protein sequence ID" value="REH50296.1"/>
    <property type="molecule type" value="Genomic_DNA"/>
</dbReference>
<feature type="transmembrane region" description="Helical" evidence="1">
    <location>
        <begin position="15"/>
        <end position="40"/>
    </location>
</feature>
<reference evidence="2 3" key="1">
    <citation type="submission" date="2018-08" db="EMBL/GenBank/DDBJ databases">
        <title>Genomic Encyclopedia of Archaeal and Bacterial Type Strains, Phase II (KMG-II): from individual species to whole genera.</title>
        <authorList>
            <person name="Goeker M."/>
        </authorList>
    </citation>
    <scope>NUCLEOTIDE SEQUENCE [LARGE SCALE GENOMIC DNA]</scope>
    <source>
        <strain evidence="2 3">DSM 45791</strain>
    </source>
</reference>
<dbReference type="AlphaFoldDB" id="A0A3E0HVM5"/>
<keyword evidence="3" id="KW-1185">Reference proteome</keyword>
<dbReference type="InterPro" id="IPR045713">
    <property type="entry name" value="DUF6069"/>
</dbReference>
<evidence type="ECO:0000313" key="2">
    <source>
        <dbReference type="EMBL" id="REH50296.1"/>
    </source>
</evidence>
<gene>
    <name evidence="2" type="ORF">BCF44_104573</name>
</gene>
<keyword evidence="1" id="KW-1133">Transmembrane helix</keyword>
<evidence type="ECO:0000256" key="1">
    <source>
        <dbReference type="SAM" id="Phobius"/>
    </source>
</evidence>
<comment type="caution">
    <text evidence="2">The sequence shown here is derived from an EMBL/GenBank/DDBJ whole genome shotgun (WGS) entry which is preliminary data.</text>
</comment>